<gene>
    <name evidence="1" type="ORF">GA0070618_5314</name>
</gene>
<protein>
    <submittedName>
        <fullName evidence="1">Immunity protein 22</fullName>
    </submittedName>
</protein>
<evidence type="ECO:0000313" key="2">
    <source>
        <dbReference type="Proteomes" id="UP000198253"/>
    </source>
</evidence>
<dbReference type="RefSeq" id="WP_157749018.1">
    <property type="nucleotide sequence ID" value="NZ_LT607413.1"/>
</dbReference>
<dbReference type="AlphaFoldDB" id="A0A1C4ZIG7"/>
<sequence>MTDAGSLSDGALRNPGVVSIWAGHLPDEDAFDDYVSFRYPDDDDSWSPFTRDHGLGWVDEDQAEAAWFADGPYSLVDHSYGDSFAPAADEDLTRRFPDANSAYLVYDLDASAVLVSGSPLLAFLGAYPYRK</sequence>
<proteinExistence type="predicted"/>
<dbReference type="Proteomes" id="UP000198253">
    <property type="component" value="Chromosome I"/>
</dbReference>
<dbReference type="InterPro" id="IPR025560">
    <property type="entry name" value="Imm22"/>
</dbReference>
<dbReference type="Pfam" id="PF14112">
    <property type="entry name" value="DUF4284"/>
    <property type="match status" value="1"/>
</dbReference>
<name>A0A1C4ZIG7_MICEC</name>
<reference evidence="2" key="1">
    <citation type="submission" date="2016-06" db="EMBL/GenBank/DDBJ databases">
        <authorList>
            <person name="Varghese N."/>
            <person name="Submissions Spin"/>
        </authorList>
    </citation>
    <scope>NUCLEOTIDE SEQUENCE [LARGE SCALE GENOMIC DNA]</scope>
    <source>
        <strain evidence="2">DSM 43816</strain>
    </source>
</reference>
<organism evidence="1 2">
    <name type="scientific">Micromonospora echinospora</name>
    <name type="common">Micromonospora purpurea</name>
    <dbReference type="NCBI Taxonomy" id="1877"/>
    <lineage>
        <taxon>Bacteria</taxon>
        <taxon>Bacillati</taxon>
        <taxon>Actinomycetota</taxon>
        <taxon>Actinomycetes</taxon>
        <taxon>Micromonosporales</taxon>
        <taxon>Micromonosporaceae</taxon>
        <taxon>Micromonospora</taxon>
    </lineage>
</organism>
<accession>A0A1C4ZIG7</accession>
<dbReference type="InParanoid" id="A0A1C4ZIG7"/>
<keyword evidence="2" id="KW-1185">Reference proteome</keyword>
<evidence type="ECO:0000313" key="1">
    <source>
        <dbReference type="EMBL" id="SCF32840.1"/>
    </source>
</evidence>
<dbReference type="EMBL" id="LT607413">
    <property type="protein sequence ID" value="SCF32840.1"/>
    <property type="molecule type" value="Genomic_DNA"/>
</dbReference>